<dbReference type="Pfam" id="PF09286">
    <property type="entry name" value="Pro-kuma_activ"/>
    <property type="match status" value="1"/>
</dbReference>
<evidence type="ECO:0000256" key="1">
    <source>
        <dbReference type="ARBA" id="ARBA00001910"/>
    </source>
</evidence>
<keyword evidence="6 15" id="KW-0645">Protease</keyword>
<dbReference type="CDD" id="cd04056">
    <property type="entry name" value="Peptidases_S53"/>
    <property type="match status" value="1"/>
</dbReference>
<evidence type="ECO:0000256" key="2">
    <source>
        <dbReference type="ARBA" id="ARBA00002451"/>
    </source>
</evidence>
<comment type="function">
    <text evidence="2">Secreted tripeptidyl-peptidase which degrades proteins at acidic pHs and is involved in virulence.</text>
</comment>
<dbReference type="SUPFAM" id="SSF52743">
    <property type="entry name" value="Subtilisin-like"/>
    <property type="match status" value="1"/>
</dbReference>
<evidence type="ECO:0000256" key="4">
    <source>
        <dbReference type="ARBA" id="ARBA00012462"/>
    </source>
</evidence>
<dbReference type="EC" id="3.4.14.10" evidence="4"/>
<dbReference type="FunFam" id="3.40.50.200:FF:000015">
    <property type="entry name" value="Tripeptidyl peptidase A"/>
    <property type="match status" value="1"/>
</dbReference>
<dbReference type="InParanoid" id="Q0UDK1"/>
<evidence type="ECO:0000256" key="11">
    <source>
        <dbReference type="ARBA" id="ARBA00022837"/>
    </source>
</evidence>
<keyword evidence="12" id="KW-0843">Virulence</keyword>
<dbReference type="Pfam" id="PF00082">
    <property type="entry name" value="Peptidase_S8"/>
    <property type="match status" value="1"/>
</dbReference>
<dbReference type="SUPFAM" id="SSF54897">
    <property type="entry name" value="Protease propeptides/inhibitors"/>
    <property type="match status" value="1"/>
</dbReference>
<dbReference type="PANTHER" id="PTHR14218">
    <property type="entry name" value="PROTEASE S8 TRIPEPTIDYL PEPTIDASE I CLN2"/>
    <property type="match status" value="1"/>
</dbReference>
<dbReference type="GO" id="GO:0006508">
    <property type="term" value="P:proteolysis"/>
    <property type="evidence" value="ECO:0000318"/>
    <property type="project" value="GO_Central"/>
</dbReference>
<comment type="subcellular location">
    <subcellularLocation>
        <location evidence="3">Secreted</location>
        <location evidence="3">Extracellular space</location>
    </subcellularLocation>
</comment>
<evidence type="ECO:0000256" key="3">
    <source>
        <dbReference type="ARBA" id="ARBA00004239"/>
    </source>
</evidence>
<dbReference type="GO" id="GO:0046872">
    <property type="term" value="F:metal ion binding"/>
    <property type="evidence" value="ECO:0007669"/>
    <property type="project" value="UniProtKB-UniRule"/>
</dbReference>
<dbReference type="GO" id="GO:0004175">
    <property type="term" value="F:endopeptidase activity"/>
    <property type="evidence" value="ECO:0000318"/>
    <property type="project" value="GO_Central"/>
</dbReference>
<evidence type="ECO:0000256" key="15">
    <source>
        <dbReference type="PROSITE-ProRule" id="PRU01032"/>
    </source>
</evidence>
<dbReference type="InterPro" id="IPR000209">
    <property type="entry name" value="Peptidase_S8/S53_dom"/>
</dbReference>
<evidence type="ECO:0000256" key="6">
    <source>
        <dbReference type="ARBA" id="ARBA00022670"/>
    </source>
</evidence>
<accession>Q0UDK1</accession>
<evidence type="ECO:0000256" key="10">
    <source>
        <dbReference type="ARBA" id="ARBA00022825"/>
    </source>
</evidence>
<evidence type="ECO:0000256" key="5">
    <source>
        <dbReference type="ARBA" id="ARBA00022525"/>
    </source>
</evidence>
<dbReference type="InterPro" id="IPR050819">
    <property type="entry name" value="Tripeptidyl-peptidase_I"/>
</dbReference>
<dbReference type="GO" id="GO:0005576">
    <property type="term" value="C:extracellular region"/>
    <property type="evidence" value="ECO:0007669"/>
    <property type="project" value="UniProtKB-SubCell"/>
</dbReference>
<feature type="active site" description="Charge relay system" evidence="15">
    <location>
        <position position="552"/>
    </location>
</feature>
<keyword evidence="11 15" id="KW-0106">Calcium</keyword>
<comment type="cofactor">
    <cofactor evidence="15">
        <name>Ca(2+)</name>
        <dbReference type="ChEBI" id="CHEBI:29108"/>
    </cofactor>
    <text evidence="15">Binds 1 Ca(2+) ion per subunit.</text>
</comment>
<keyword evidence="8" id="KW-0732">Signal</keyword>
<evidence type="ECO:0000256" key="13">
    <source>
        <dbReference type="ARBA" id="ARBA00023145"/>
    </source>
</evidence>
<keyword evidence="10 15" id="KW-0720">Serine protease</keyword>
<dbReference type="GO" id="GO:0004252">
    <property type="term" value="F:serine-type endopeptidase activity"/>
    <property type="evidence" value="ECO:0007669"/>
    <property type="project" value="UniProtKB-UniRule"/>
</dbReference>
<dbReference type="EMBL" id="CH445340">
    <property type="protein sequence ID" value="EAT82498.2"/>
    <property type="molecule type" value="Genomic_DNA"/>
</dbReference>
<dbReference type="MEROPS" id="S53.007"/>
<gene>
    <name evidence="17" type="ORF">SNOG_10163</name>
</gene>
<feature type="binding site" evidence="15">
    <location>
        <position position="594"/>
    </location>
    <ligand>
        <name>Ca(2+)</name>
        <dbReference type="ChEBI" id="CHEBI:29108"/>
    </ligand>
</feature>
<proteinExistence type="predicted"/>
<dbReference type="PANTHER" id="PTHR14218:SF19">
    <property type="entry name" value="SERINE PROTEASE AORO, PUTATIVE (AFU_ORTHOLOGUE AFUA_6G10250)-RELATED"/>
    <property type="match status" value="1"/>
</dbReference>
<feature type="active site" description="Charge relay system" evidence="15">
    <location>
        <position position="292"/>
    </location>
</feature>
<protein>
    <recommendedName>
        <fullName evidence="4">tripeptidyl-peptidase II</fullName>
        <ecNumber evidence="4">3.4.14.10</ecNumber>
    </recommendedName>
</protein>
<dbReference type="PROSITE" id="PS51695">
    <property type="entry name" value="SEDOLISIN"/>
    <property type="match status" value="1"/>
</dbReference>
<dbReference type="InterPro" id="IPR015366">
    <property type="entry name" value="S53_propep"/>
</dbReference>
<dbReference type="RefSeq" id="XP_001800445.1">
    <property type="nucleotide sequence ID" value="XM_001800393.1"/>
</dbReference>
<name>Q0UDK1_PHANO</name>
<keyword evidence="5" id="KW-0964">Secreted</keyword>
<evidence type="ECO:0000256" key="9">
    <source>
        <dbReference type="ARBA" id="ARBA00022801"/>
    </source>
</evidence>
<evidence type="ECO:0000256" key="8">
    <source>
        <dbReference type="ARBA" id="ARBA00022729"/>
    </source>
</evidence>
<dbReference type="KEGG" id="pno:SNOG_10163"/>
<dbReference type="InterPro" id="IPR030400">
    <property type="entry name" value="Sedolisin_dom"/>
</dbReference>
<evidence type="ECO:0000313" key="17">
    <source>
        <dbReference type="EMBL" id="EAT82498.2"/>
    </source>
</evidence>
<feature type="domain" description="Peptidase S53" evidence="16">
    <location>
        <begin position="213"/>
        <end position="634"/>
    </location>
</feature>
<organism evidence="17 18">
    <name type="scientific">Phaeosphaeria nodorum (strain SN15 / ATCC MYA-4574 / FGSC 10173)</name>
    <name type="common">Glume blotch fungus</name>
    <name type="synonym">Parastagonospora nodorum</name>
    <dbReference type="NCBI Taxonomy" id="321614"/>
    <lineage>
        <taxon>Eukaryota</taxon>
        <taxon>Fungi</taxon>
        <taxon>Dikarya</taxon>
        <taxon>Ascomycota</taxon>
        <taxon>Pezizomycotina</taxon>
        <taxon>Dothideomycetes</taxon>
        <taxon>Pleosporomycetidae</taxon>
        <taxon>Pleosporales</taxon>
        <taxon>Pleosporineae</taxon>
        <taxon>Phaeosphaeriaceae</taxon>
        <taxon>Parastagonospora</taxon>
    </lineage>
</organism>
<dbReference type="eggNOG" id="ENOG502QTN1">
    <property type="taxonomic scope" value="Eukaryota"/>
</dbReference>
<dbReference type="GO" id="GO:0008240">
    <property type="term" value="F:tripeptidyl-peptidase activity"/>
    <property type="evidence" value="ECO:0000318"/>
    <property type="project" value="GO_Central"/>
</dbReference>
<feature type="binding site" evidence="15">
    <location>
        <position position="614"/>
    </location>
    <ligand>
        <name>Ca(2+)</name>
        <dbReference type="ChEBI" id="CHEBI:29108"/>
    </ligand>
</feature>
<keyword evidence="14" id="KW-0325">Glycoprotein</keyword>
<dbReference type="SMART" id="SM00944">
    <property type="entry name" value="Pro-kuma_activ"/>
    <property type="match status" value="1"/>
</dbReference>
<dbReference type="AlphaFoldDB" id="Q0UDK1"/>
<dbReference type="HOGENOM" id="CLU_013783_4_0_1"/>
<evidence type="ECO:0000256" key="7">
    <source>
        <dbReference type="ARBA" id="ARBA00022723"/>
    </source>
</evidence>
<evidence type="ECO:0000256" key="12">
    <source>
        <dbReference type="ARBA" id="ARBA00023026"/>
    </source>
</evidence>
<keyword evidence="9 15" id="KW-0378">Hydrolase</keyword>
<evidence type="ECO:0000313" key="18">
    <source>
        <dbReference type="Proteomes" id="UP000001055"/>
    </source>
</evidence>
<keyword evidence="13" id="KW-0865">Zymogen</keyword>
<evidence type="ECO:0000256" key="14">
    <source>
        <dbReference type="ARBA" id="ARBA00023180"/>
    </source>
</evidence>
<feature type="active site" description="Charge relay system" evidence="15">
    <location>
        <position position="296"/>
    </location>
</feature>
<dbReference type="Gene3D" id="3.40.50.200">
    <property type="entry name" value="Peptidase S8/S53 domain"/>
    <property type="match status" value="1"/>
</dbReference>
<dbReference type="VEuPathDB" id="FungiDB:JI435_101630"/>
<dbReference type="GeneID" id="5977351"/>
<reference evidence="18" key="1">
    <citation type="journal article" date="2007" name="Plant Cell">
        <title>Dothideomycete-plant interactions illuminated by genome sequencing and EST analysis of the wheat pathogen Stagonospora nodorum.</title>
        <authorList>
            <person name="Hane J.K."/>
            <person name="Lowe R.G."/>
            <person name="Solomon P.S."/>
            <person name="Tan K.C."/>
            <person name="Schoch C.L."/>
            <person name="Spatafora J.W."/>
            <person name="Crous P.W."/>
            <person name="Kodira C."/>
            <person name="Birren B.W."/>
            <person name="Galagan J.E."/>
            <person name="Torriani S.F."/>
            <person name="McDonald B.A."/>
            <person name="Oliver R.P."/>
        </authorList>
    </citation>
    <scope>NUCLEOTIDE SEQUENCE [LARGE SCALE GENOMIC DNA]</scope>
    <source>
        <strain evidence="18">SN15 / ATCC MYA-4574 / FGSC 10173</strain>
    </source>
</reference>
<feature type="binding site" evidence="15">
    <location>
        <position position="612"/>
    </location>
    <ligand>
        <name>Ca(2+)</name>
        <dbReference type="ChEBI" id="CHEBI:29108"/>
    </ligand>
</feature>
<feature type="binding site" evidence="15">
    <location>
        <position position="593"/>
    </location>
    <ligand>
        <name>Ca(2+)</name>
        <dbReference type="ChEBI" id="CHEBI:29108"/>
    </ligand>
</feature>
<evidence type="ECO:0000259" key="16">
    <source>
        <dbReference type="PROSITE" id="PS51695"/>
    </source>
</evidence>
<dbReference type="Proteomes" id="UP000001055">
    <property type="component" value="Unassembled WGS sequence"/>
</dbReference>
<sequence length="635" mass="69524">MVTASPRSMHSVHEKRNAVPMAWTKQSRALEHEVLPVRIGLTQRNLEHSDDFLEDIADPDSPNFGKFWTAEKVANTFAPHPETSEAVLAWLTESGITLERIKHSKGMPKRYSRDHANTDTNKGRNWIEFSATVGEVEELLQTEYHYYRHKDSGGFRIACDEYGLPRHVREHVDFIMPTIQLDGMQPVAQRMPAIQHQVDIAARLNGTSQCSKLITIDCLRAIYNIPVGKYNNSGNQLGVAEWADYLYLPDLKIYFENLTSPQIPSDVVPEFISIDGGKPANLTVANEQLVIESALDIQTAYSIIWPQQVRLYQNGDSVNVDSVGTFNIFLDALDASYCTYQGGNAPYLDPAYPDPNQGGYKGPLQCGGAPLSNVISVSYGQIEGALPRFYQERQCREWMKLGLQGVSVVFASGDSGVANRYNAGYNNSCLNSESGYVDTDGTRFSPSFPANCPYVTSVGATTLLNSSIHGGEKAAGSPDGAQSFYSGGGFSNIFPRPSWQSDAVSNYLEKYAPKYGDAVFNSSGRGIPDVSAIGLNVATVYLNKLYGFGGTSASAPIFASIITLLNEERLEQGKGPIGFLNPTIYKHPEIFNDVTVGDNPGCGTDGFPASPGWDPVTGHGTPKYEKMREVFLALP</sequence>
<comment type="catalytic activity">
    <reaction evidence="1">
        <text>Release of an N-terminal tripeptide from a polypeptide.</text>
        <dbReference type="EC" id="3.4.14.10"/>
    </reaction>
</comment>
<keyword evidence="7 15" id="KW-0479">Metal-binding</keyword>
<dbReference type="CDD" id="cd11377">
    <property type="entry name" value="Pro-peptidase_S53"/>
    <property type="match status" value="1"/>
</dbReference>
<dbReference type="InterPro" id="IPR036852">
    <property type="entry name" value="Peptidase_S8/S53_dom_sf"/>
</dbReference>